<reference evidence="9" key="1">
    <citation type="submission" date="2025-08" db="UniProtKB">
        <authorList>
            <consortium name="RefSeq"/>
        </authorList>
    </citation>
    <scope>IDENTIFICATION</scope>
</reference>
<proteinExistence type="inferred from homology"/>
<dbReference type="GeneID" id="101850266"/>
<dbReference type="PANTHER" id="PTHR12442:SF22">
    <property type="entry name" value="CYTOPLASMIC DYNEIN 1 INTERMEDIATE CHAIN-RELATED"/>
    <property type="match status" value="1"/>
</dbReference>
<gene>
    <name evidence="9" type="primary">LOC101850266</name>
</gene>
<dbReference type="Proteomes" id="UP000694888">
    <property type="component" value="Unplaced"/>
</dbReference>
<keyword evidence="5" id="KW-0677">Repeat</keyword>
<comment type="subcellular location">
    <subcellularLocation>
        <location evidence="1">Cytoplasm</location>
        <location evidence="1">Cytoskeleton</location>
    </subcellularLocation>
</comment>
<dbReference type="InterPro" id="IPR001680">
    <property type="entry name" value="WD40_rpt"/>
</dbReference>
<dbReference type="InterPro" id="IPR025956">
    <property type="entry name" value="DYNC1I1/DYNC1I2"/>
</dbReference>
<dbReference type="Gene3D" id="2.130.10.10">
    <property type="entry name" value="YVTN repeat-like/Quinoprotein amine dehydrogenase"/>
    <property type="match status" value="2"/>
</dbReference>
<keyword evidence="6" id="KW-0206">Cytoskeleton</keyword>
<sequence>MADRRAEIAKKKAQIEKLRKERKEKEMAKSQASKDSTTSGSVDTSASDPDAIFRDLGIPVTDTPPQAAPAGQAVSATQGAGEAVVQTVTHASPRRQKVQLSVVKVNETSIPPRENVSYSKETQTINPEPIDKDGRRRRSHSHGNDDTDSLDVSADTAHPHRMPHVEMVPPAVSEEETKQEPAKIPELSEEEKKQIMMSEDFQLSMSRATRVMQRMLATKDSSMTTDYSGADTDGKDDDLLAGEKLKLQQEFYDERWSRRRIITSMDWSPQFPELMVASYNANEDAPNDPDGVALIWNLKYKNMAPEYIFHCQSSVMSTCFAKFHPNLVIGGTYSGRIVLWDNRVFKRTPVQRTPLSASSHTHPVYCVNVVGTQNAHNLISVSTDGKVCSWSLDMLSQPQDSMELQSRQNKPVAATCFSFLSGDANNFIVGSEECATYSACRHGSKAGINEVYEGHQGPLTGIDSHCVPGQVDFSPYFLTSSFDWTIKLWSIKQPYHLHSFEDNNDYVYDVRWSPIHPALFASVDGEGRLDLWNLNNETEVPTASASIDGKPALNQCRWHQSGHHIGVGDNTGRIHLFDVGEHIANPKSDEWSGFVHTLQELKQHAAEREEDSSLAGATPPLR</sequence>
<evidence type="ECO:0000256" key="7">
    <source>
        <dbReference type="SAM" id="MobiDB-lite"/>
    </source>
</evidence>
<keyword evidence="8" id="KW-1185">Reference proteome</keyword>
<name>A0ABM0JXL3_APLCA</name>
<feature type="region of interest" description="Disordered" evidence="7">
    <location>
        <begin position="1"/>
        <end position="190"/>
    </location>
</feature>
<dbReference type="RefSeq" id="XP_005103921.1">
    <property type="nucleotide sequence ID" value="XM_005103864.3"/>
</dbReference>
<evidence type="ECO:0000256" key="1">
    <source>
        <dbReference type="ARBA" id="ARBA00004245"/>
    </source>
</evidence>
<dbReference type="SMART" id="SM00320">
    <property type="entry name" value="WD40"/>
    <property type="match status" value="5"/>
</dbReference>
<dbReference type="SUPFAM" id="SSF50978">
    <property type="entry name" value="WD40 repeat-like"/>
    <property type="match status" value="1"/>
</dbReference>
<accession>A0ABM0JXL3</accession>
<dbReference type="InterPro" id="IPR015943">
    <property type="entry name" value="WD40/YVTN_repeat-like_dom_sf"/>
</dbReference>
<evidence type="ECO:0000256" key="4">
    <source>
        <dbReference type="ARBA" id="ARBA00022574"/>
    </source>
</evidence>
<protein>
    <submittedName>
        <fullName evidence="9">Cytoplasmic dynein 1 intermediate chain 2 isoform X10</fullName>
    </submittedName>
</protein>
<keyword evidence="4" id="KW-0853">WD repeat</keyword>
<comment type="similarity">
    <text evidence="2">Belongs to the dynein intermediate chain family.</text>
</comment>
<feature type="region of interest" description="Disordered" evidence="7">
    <location>
        <begin position="603"/>
        <end position="622"/>
    </location>
</feature>
<dbReference type="InterPro" id="IPR036322">
    <property type="entry name" value="WD40_repeat_dom_sf"/>
</dbReference>
<evidence type="ECO:0000256" key="3">
    <source>
        <dbReference type="ARBA" id="ARBA00022490"/>
    </source>
</evidence>
<feature type="compositionally biased region" description="Polar residues" evidence="7">
    <location>
        <begin position="116"/>
        <end position="126"/>
    </location>
</feature>
<dbReference type="Pfam" id="PF00400">
    <property type="entry name" value="WD40"/>
    <property type="match status" value="1"/>
</dbReference>
<evidence type="ECO:0000256" key="2">
    <source>
        <dbReference type="ARBA" id="ARBA00011059"/>
    </source>
</evidence>
<evidence type="ECO:0000313" key="9">
    <source>
        <dbReference type="RefSeq" id="XP_005103921.1"/>
    </source>
</evidence>
<feature type="compositionally biased region" description="Basic and acidic residues" evidence="7">
    <location>
        <begin position="1"/>
        <end position="28"/>
    </location>
</feature>
<evidence type="ECO:0000313" key="8">
    <source>
        <dbReference type="Proteomes" id="UP000694888"/>
    </source>
</evidence>
<dbReference type="Pfam" id="PF11540">
    <property type="entry name" value="Dynein_IC2"/>
    <property type="match status" value="1"/>
</dbReference>
<evidence type="ECO:0000256" key="6">
    <source>
        <dbReference type="ARBA" id="ARBA00023212"/>
    </source>
</evidence>
<evidence type="ECO:0000256" key="5">
    <source>
        <dbReference type="ARBA" id="ARBA00022737"/>
    </source>
</evidence>
<keyword evidence="3" id="KW-0963">Cytoplasm</keyword>
<dbReference type="PANTHER" id="PTHR12442">
    <property type="entry name" value="DYNEIN INTERMEDIATE CHAIN"/>
    <property type="match status" value="1"/>
</dbReference>
<feature type="compositionally biased region" description="Polar residues" evidence="7">
    <location>
        <begin position="30"/>
        <end position="47"/>
    </location>
</feature>
<organism evidence="8 9">
    <name type="scientific">Aplysia californica</name>
    <name type="common">California sea hare</name>
    <dbReference type="NCBI Taxonomy" id="6500"/>
    <lineage>
        <taxon>Eukaryota</taxon>
        <taxon>Metazoa</taxon>
        <taxon>Spiralia</taxon>
        <taxon>Lophotrochozoa</taxon>
        <taxon>Mollusca</taxon>
        <taxon>Gastropoda</taxon>
        <taxon>Heterobranchia</taxon>
        <taxon>Euthyneura</taxon>
        <taxon>Tectipleura</taxon>
        <taxon>Aplysiida</taxon>
        <taxon>Aplysioidea</taxon>
        <taxon>Aplysiidae</taxon>
        <taxon>Aplysia</taxon>
    </lineage>
</organism>
<dbReference type="InterPro" id="IPR050687">
    <property type="entry name" value="Dynein_IC"/>
</dbReference>